<dbReference type="InterPro" id="IPR003772">
    <property type="entry name" value="YceD"/>
</dbReference>
<organism evidence="1 2">
    <name type="scientific">Enterocloster lavalensis</name>
    <dbReference type="NCBI Taxonomy" id="460384"/>
    <lineage>
        <taxon>Bacteria</taxon>
        <taxon>Bacillati</taxon>
        <taxon>Bacillota</taxon>
        <taxon>Clostridia</taxon>
        <taxon>Lachnospirales</taxon>
        <taxon>Lachnospiraceae</taxon>
        <taxon>Enterocloster</taxon>
    </lineage>
</organism>
<evidence type="ECO:0008006" key="3">
    <source>
        <dbReference type="Google" id="ProtNLM"/>
    </source>
</evidence>
<dbReference type="STRING" id="460384.SAMN05216313_10222"/>
<dbReference type="PANTHER" id="PTHR34374:SF1">
    <property type="entry name" value="LARGE RIBOSOMAL RNA SUBUNIT ACCUMULATION PROTEIN YCED HOMOLOG 1, CHLOROPLASTIC"/>
    <property type="match status" value="1"/>
</dbReference>
<dbReference type="PANTHER" id="PTHR34374">
    <property type="entry name" value="LARGE RIBOSOMAL RNA SUBUNIT ACCUMULATION PROTEIN YCED HOMOLOG 1, CHLOROPLASTIC"/>
    <property type="match status" value="1"/>
</dbReference>
<evidence type="ECO:0000313" key="1">
    <source>
        <dbReference type="EMBL" id="SET07770.1"/>
    </source>
</evidence>
<dbReference type="RefSeq" id="WP_092360667.1">
    <property type="nucleotide sequence ID" value="NZ_CAKXUV010000122.1"/>
</dbReference>
<protein>
    <recommendedName>
        <fullName evidence="3">DUF177 domain-containing protein</fullName>
    </recommendedName>
</protein>
<reference evidence="2" key="1">
    <citation type="submission" date="2016-10" db="EMBL/GenBank/DDBJ databases">
        <authorList>
            <person name="Varghese N."/>
            <person name="Submissions S."/>
        </authorList>
    </citation>
    <scope>NUCLEOTIDE SEQUENCE [LARGE SCALE GENOMIC DNA]</scope>
    <source>
        <strain evidence="2">NLAE-zl-G277</strain>
    </source>
</reference>
<proteinExistence type="predicted"/>
<evidence type="ECO:0000313" key="2">
    <source>
        <dbReference type="Proteomes" id="UP000198508"/>
    </source>
</evidence>
<dbReference type="Proteomes" id="UP000198508">
    <property type="component" value="Unassembled WGS sequence"/>
</dbReference>
<dbReference type="EMBL" id="FOIM01000002">
    <property type="protein sequence ID" value="SET07770.1"/>
    <property type="molecule type" value="Genomic_DNA"/>
</dbReference>
<sequence length="175" mass="20003">MLINLTELFSVEGKVKHYICELEFSEFRVPEGTYAVVEKTPVNLDITNKGNKVFSVTGSVDVSLEMPCSRCLDPVKVDFHLEIDDEIDMKQTDKERMEALDEQFYVNGYNLDVDQMVRNELTLSLPMKVLCDEDCKGICNRCGTNLNRGTCDCDTRSLDPRMSVIQDIFKQLKEV</sequence>
<dbReference type="AlphaFoldDB" id="A0A1I0BM64"/>
<gene>
    <name evidence="1" type="ORF">SAMN05216313_10222</name>
</gene>
<accession>A0A1I0BM64</accession>
<name>A0A1I0BM64_9FIRM</name>
<keyword evidence="2" id="KW-1185">Reference proteome</keyword>
<dbReference type="Pfam" id="PF02620">
    <property type="entry name" value="YceD"/>
    <property type="match status" value="1"/>
</dbReference>